<dbReference type="Pfam" id="PF20038">
    <property type="entry name" value="HTH_59"/>
    <property type="match status" value="1"/>
</dbReference>
<evidence type="ECO:0000313" key="3">
    <source>
        <dbReference type="Proteomes" id="UP000191124"/>
    </source>
</evidence>
<name>A0A1S9UE82_BACCE</name>
<evidence type="ECO:0000259" key="1">
    <source>
        <dbReference type="Pfam" id="PF20038"/>
    </source>
</evidence>
<gene>
    <name evidence="2" type="ORF">BW892_24190</name>
</gene>
<dbReference type="InterPro" id="IPR045403">
    <property type="entry name" value="HTH_59_Firmicutes_type"/>
</dbReference>
<organism evidence="2 3">
    <name type="scientific">Bacillus cereus</name>
    <dbReference type="NCBI Taxonomy" id="1396"/>
    <lineage>
        <taxon>Bacteria</taxon>
        <taxon>Bacillati</taxon>
        <taxon>Bacillota</taxon>
        <taxon>Bacilli</taxon>
        <taxon>Bacillales</taxon>
        <taxon>Bacillaceae</taxon>
        <taxon>Bacillus</taxon>
        <taxon>Bacillus cereus group</taxon>
    </lineage>
</organism>
<dbReference type="EMBL" id="MUAL01000085">
    <property type="protein sequence ID" value="OOR20566.1"/>
    <property type="molecule type" value="Genomic_DNA"/>
</dbReference>
<sequence>MKEHLDALPTQKLYQVFTLQEAAEEWAIKEVTLRQWCNRRKFTDKEARKSAGTWLISYEGMERVAAELKEGNVTL</sequence>
<protein>
    <recommendedName>
        <fullName evidence="1">Helix-turn-helix domain-containing protein</fullName>
    </recommendedName>
</protein>
<feature type="domain" description="Helix-turn-helix" evidence="1">
    <location>
        <begin position="13"/>
        <end position="67"/>
    </location>
</feature>
<reference evidence="2 3" key="1">
    <citation type="submission" date="2017-01" db="EMBL/GenBank/DDBJ databases">
        <title>Bacillus cereus isolates.</title>
        <authorList>
            <person name="Beno S.M."/>
        </authorList>
    </citation>
    <scope>NUCLEOTIDE SEQUENCE [LARGE SCALE GENOMIC DNA]</scope>
    <source>
        <strain evidence="2 3">FSL M7-1219</strain>
    </source>
</reference>
<dbReference type="Proteomes" id="UP000191124">
    <property type="component" value="Unassembled WGS sequence"/>
</dbReference>
<proteinExistence type="predicted"/>
<dbReference type="AlphaFoldDB" id="A0A1S9UE82"/>
<evidence type="ECO:0000313" key="2">
    <source>
        <dbReference type="EMBL" id="OOR20566.1"/>
    </source>
</evidence>
<accession>A0A1S9UE82</accession>
<comment type="caution">
    <text evidence="2">The sequence shown here is derived from an EMBL/GenBank/DDBJ whole genome shotgun (WGS) entry which is preliminary data.</text>
</comment>